<gene>
    <name evidence="1" type="ORF">FC36_GL001852</name>
</gene>
<dbReference type="OrthoDB" id="9935178at2"/>
<protein>
    <submittedName>
        <fullName evidence="1">Uncharacterized protein</fullName>
    </submittedName>
</protein>
<dbReference type="AlphaFoldDB" id="A0A0R1T4A3"/>
<accession>A0A0R1T4A3</accession>
<name>A0A0R1T4A3_9LACO</name>
<dbReference type="PATRIC" id="fig|1423740.3.peg.2000"/>
<organism evidence="1 2">
    <name type="scientific">Ligilactobacillus equi DSM 15833 = JCM 10991</name>
    <dbReference type="NCBI Taxonomy" id="1423740"/>
    <lineage>
        <taxon>Bacteria</taxon>
        <taxon>Bacillati</taxon>
        <taxon>Bacillota</taxon>
        <taxon>Bacilli</taxon>
        <taxon>Lactobacillales</taxon>
        <taxon>Lactobacillaceae</taxon>
        <taxon>Ligilactobacillus</taxon>
    </lineage>
</organism>
<reference evidence="1 2" key="1">
    <citation type="journal article" date="2015" name="Genome Announc.">
        <title>Expanding the biotechnology potential of lactobacilli through comparative genomics of 213 strains and associated genera.</title>
        <authorList>
            <person name="Sun Z."/>
            <person name="Harris H.M."/>
            <person name="McCann A."/>
            <person name="Guo C."/>
            <person name="Argimon S."/>
            <person name="Zhang W."/>
            <person name="Yang X."/>
            <person name="Jeffery I.B."/>
            <person name="Cooney J.C."/>
            <person name="Kagawa T.F."/>
            <person name="Liu W."/>
            <person name="Song Y."/>
            <person name="Salvetti E."/>
            <person name="Wrobel A."/>
            <person name="Rasinkangas P."/>
            <person name="Parkhill J."/>
            <person name="Rea M.C."/>
            <person name="O'Sullivan O."/>
            <person name="Ritari J."/>
            <person name="Douillard F.P."/>
            <person name="Paul Ross R."/>
            <person name="Yang R."/>
            <person name="Briner A.E."/>
            <person name="Felis G.E."/>
            <person name="de Vos W.M."/>
            <person name="Barrangou R."/>
            <person name="Klaenhammer T.R."/>
            <person name="Caufield P.W."/>
            <person name="Cui Y."/>
            <person name="Zhang H."/>
            <person name="O'Toole P.W."/>
        </authorList>
    </citation>
    <scope>NUCLEOTIDE SEQUENCE [LARGE SCALE GENOMIC DNA]</scope>
    <source>
        <strain evidence="1 2">DSM 15833</strain>
    </source>
</reference>
<dbReference type="Proteomes" id="UP000051048">
    <property type="component" value="Unassembled WGS sequence"/>
</dbReference>
<evidence type="ECO:0000313" key="1">
    <source>
        <dbReference type="EMBL" id="KRL76614.1"/>
    </source>
</evidence>
<dbReference type="EMBL" id="AZFH01000198">
    <property type="protein sequence ID" value="KRL76614.1"/>
    <property type="molecule type" value="Genomic_DNA"/>
</dbReference>
<dbReference type="STRING" id="1423740.FC36_GL001852"/>
<sequence>MTTERQIEKALEQIDEFYKARMKDGYKLQEINQFTLDELEQLASIFEEKTQYFDEVFPWLV</sequence>
<proteinExistence type="predicted"/>
<comment type="caution">
    <text evidence="1">The sequence shown here is derived from an EMBL/GenBank/DDBJ whole genome shotgun (WGS) entry which is preliminary data.</text>
</comment>
<evidence type="ECO:0000313" key="2">
    <source>
        <dbReference type="Proteomes" id="UP000051048"/>
    </source>
</evidence>